<dbReference type="InterPro" id="IPR000648">
    <property type="entry name" value="Oxysterol-bd"/>
</dbReference>
<dbReference type="Proteomes" id="UP000094112">
    <property type="component" value="Unassembled WGS sequence"/>
</dbReference>
<dbReference type="RefSeq" id="XP_019041750.1">
    <property type="nucleotide sequence ID" value="XM_019181101.1"/>
</dbReference>
<dbReference type="Gene3D" id="6.10.250.1430">
    <property type="match status" value="1"/>
</dbReference>
<proteinExistence type="inferred from homology"/>
<dbReference type="GO" id="GO:0016020">
    <property type="term" value="C:membrane"/>
    <property type="evidence" value="ECO:0007669"/>
    <property type="project" value="TreeGrafter"/>
</dbReference>
<dbReference type="GO" id="GO:0030011">
    <property type="term" value="P:maintenance of cell polarity"/>
    <property type="evidence" value="ECO:0007669"/>
    <property type="project" value="UniProtKB-ARBA"/>
</dbReference>
<evidence type="ECO:0000256" key="2">
    <source>
        <dbReference type="RuleBase" id="RU003844"/>
    </source>
</evidence>
<dbReference type="PROSITE" id="PS01013">
    <property type="entry name" value="OSBP"/>
    <property type="match status" value="1"/>
</dbReference>
<keyword evidence="5" id="KW-1185">Reference proteome</keyword>
<dbReference type="GO" id="GO:0008142">
    <property type="term" value="F:oxysterol binding"/>
    <property type="evidence" value="ECO:0007669"/>
    <property type="project" value="TreeGrafter"/>
</dbReference>
<keyword evidence="3" id="KW-0175">Coiled coil</keyword>
<dbReference type="Gene3D" id="3.30.70.3490">
    <property type="match status" value="1"/>
</dbReference>
<dbReference type="PANTHER" id="PTHR10972">
    <property type="entry name" value="OXYSTEROL-BINDING PROTEIN-RELATED"/>
    <property type="match status" value="1"/>
</dbReference>
<dbReference type="SUPFAM" id="SSF144000">
    <property type="entry name" value="Oxysterol-binding protein-like"/>
    <property type="match status" value="1"/>
</dbReference>
<dbReference type="GO" id="GO:0006897">
    <property type="term" value="P:endocytosis"/>
    <property type="evidence" value="ECO:0007669"/>
    <property type="project" value="UniProtKB-ARBA"/>
</dbReference>
<dbReference type="GO" id="GO:0006887">
    <property type="term" value="P:exocytosis"/>
    <property type="evidence" value="ECO:0007669"/>
    <property type="project" value="UniProtKB-ARBA"/>
</dbReference>
<dbReference type="AlphaFoldDB" id="A0A1E3PAV9"/>
<dbReference type="GO" id="GO:0005829">
    <property type="term" value="C:cytosol"/>
    <property type="evidence" value="ECO:0007669"/>
    <property type="project" value="TreeGrafter"/>
</dbReference>
<dbReference type="PANTHER" id="PTHR10972:SF184">
    <property type="entry name" value="OXYSTEROL-BINDING PROTEIN HOMOLOG 4-RELATED"/>
    <property type="match status" value="1"/>
</dbReference>
<dbReference type="InterPro" id="IPR018494">
    <property type="entry name" value="Oxysterol-bd_CS"/>
</dbReference>
<reference evidence="4 5" key="1">
    <citation type="journal article" date="2016" name="Proc. Natl. Acad. Sci. U.S.A.">
        <title>Comparative genomics of biotechnologically important yeasts.</title>
        <authorList>
            <person name="Riley R."/>
            <person name="Haridas S."/>
            <person name="Wolfe K.H."/>
            <person name="Lopes M.R."/>
            <person name="Hittinger C.T."/>
            <person name="Goeker M."/>
            <person name="Salamov A.A."/>
            <person name="Wisecaver J.H."/>
            <person name="Long T.M."/>
            <person name="Calvey C.H."/>
            <person name="Aerts A.L."/>
            <person name="Barry K.W."/>
            <person name="Choi C."/>
            <person name="Clum A."/>
            <person name="Coughlan A.Y."/>
            <person name="Deshpande S."/>
            <person name="Douglass A.P."/>
            <person name="Hanson S.J."/>
            <person name="Klenk H.-P."/>
            <person name="LaButti K.M."/>
            <person name="Lapidus A."/>
            <person name="Lindquist E.A."/>
            <person name="Lipzen A.M."/>
            <person name="Meier-Kolthoff J.P."/>
            <person name="Ohm R.A."/>
            <person name="Otillar R.P."/>
            <person name="Pangilinan J.L."/>
            <person name="Peng Y."/>
            <person name="Rokas A."/>
            <person name="Rosa C.A."/>
            <person name="Scheuner C."/>
            <person name="Sibirny A.A."/>
            <person name="Slot J.C."/>
            <person name="Stielow J.B."/>
            <person name="Sun H."/>
            <person name="Kurtzman C.P."/>
            <person name="Blackwell M."/>
            <person name="Grigoriev I.V."/>
            <person name="Jeffries T.W."/>
        </authorList>
    </citation>
    <scope>NUCLEOTIDE SEQUENCE [LARGE SCALE GENOMIC DNA]</scope>
    <source>
        <strain evidence="5">ATCC 58044 / CBS 1984 / NCYC 433 / NRRL Y-366-8</strain>
    </source>
</reference>
<accession>A0A1E3PAV9</accession>
<dbReference type="EMBL" id="KV454208">
    <property type="protein sequence ID" value="ODQ62543.1"/>
    <property type="molecule type" value="Genomic_DNA"/>
</dbReference>
<feature type="coiled-coil region" evidence="3">
    <location>
        <begin position="329"/>
        <end position="356"/>
    </location>
</feature>
<gene>
    <name evidence="4" type="ORF">WICANDRAFT_25088</name>
</gene>
<evidence type="ECO:0000313" key="4">
    <source>
        <dbReference type="EMBL" id="ODQ62543.1"/>
    </source>
</evidence>
<sequence>MSSNASSSSWTSFLKSIASYNGDLSSLTAPPFILSPTSLVEYSQFWGEHPDLLIAPNFIGDADSVNKDDADDIAIERILAVTRWFISTLRSQYCSRNESLGSEKKPLNPFLGELFLGKWEDSTKDSKLGETVLLSEQVSHHPPVTAYTIFNDKNHVELQGYNGIRASISTASINVKQYGHAILKFKDLNESFLITLPPLHIEGLLVASPFVELEGKSIIQSSSGYISVIDYSGRGYFSGKKNSFKARIFKDKSSSSNKDSALYTISGQWSGKSTIYKGSSTSSKDCAEFYDAKAKEPEHLLVKPIEEQKDLESRKAWKSVADAIREGNFDLIHKEKSALENEQRELRKKEQELGMKWQTRYFEEKNFENLPNIGEESDPLIGLSTLANLSRKNVVSGTVNGDKDDKGSNYLHWRFVRSNWDNETEYTV</sequence>
<evidence type="ECO:0000256" key="3">
    <source>
        <dbReference type="SAM" id="Coils"/>
    </source>
</evidence>
<name>A0A1E3PAV9_WICAA</name>
<dbReference type="STRING" id="683960.A0A1E3PAV9"/>
<dbReference type="Gene3D" id="1.10.287.2720">
    <property type="match status" value="1"/>
</dbReference>
<dbReference type="Gene3D" id="2.40.160.120">
    <property type="match status" value="1"/>
</dbReference>
<dbReference type="Pfam" id="PF01237">
    <property type="entry name" value="Oxysterol_BP"/>
    <property type="match status" value="1"/>
</dbReference>
<dbReference type="GO" id="GO:0120015">
    <property type="term" value="F:sterol transfer activity"/>
    <property type="evidence" value="ECO:0007669"/>
    <property type="project" value="UniProtKB-ARBA"/>
</dbReference>
<comment type="similarity">
    <text evidence="1 2">Belongs to the OSBP family.</text>
</comment>
<dbReference type="GeneID" id="30198347"/>
<protein>
    <recommendedName>
        <fullName evidence="6">Oxysterol-binding protein</fullName>
    </recommendedName>
</protein>
<dbReference type="InterPro" id="IPR037239">
    <property type="entry name" value="OSBP_sf"/>
</dbReference>
<dbReference type="OrthoDB" id="14833at2759"/>
<evidence type="ECO:0008006" key="6">
    <source>
        <dbReference type="Google" id="ProtNLM"/>
    </source>
</evidence>
<evidence type="ECO:0000313" key="5">
    <source>
        <dbReference type="Proteomes" id="UP000094112"/>
    </source>
</evidence>
<evidence type="ECO:0000256" key="1">
    <source>
        <dbReference type="ARBA" id="ARBA00008842"/>
    </source>
</evidence>
<organism evidence="4 5">
    <name type="scientific">Wickerhamomyces anomalus (strain ATCC 58044 / CBS 1984 / NCYC 433 / NRRL Y-366-8)</name>
    <name type="common">Yeast</name>
    <name type="synonym">Hansenula anomala</name>
    <dbReference type="NCBI Taxonomy" id="683960"/>
    <lineage>
        <taxon>Eukaryota</taxon>
        <taxon>Fungi</taxon>
        <taxon>Dikarya</taxon>
        <taxon>Ascomycota</taxon>
        <taxon>Saccharomycotina</taxon>
        <taxon>Saccharomycetes</taxon>
        <taxon>Phaffomycetales</taxon>
        <taxon>Wickerhamomycetaceae</taxon>
        <taxon>Wickerhamomyces</taxon>
    </lineage>
</organism>
<dbReference type="FunFam" id="2.40.160.120:FF:000010">
    <property type="entry name" value="Oxysterol-binding protein homolog 4"/>
    <property type="match status" value="1"/>
</dbReference>
<dbReference type="GO" id="GO:0034727">
    <property type="term" value="P:piecemeal microautophagy of the nucleus"/>
    <property type="evidence" value="ECO:0007669"/>
    <property type="project" value="UniProtKB-ARBA"/>
</dbReference>